<dbReference type="Proteomes" id="UP001327560">
    <property type="component" value="Chromosome 5"/>
</dbReference>
<sequence>MREENISDRGGERFPMASGKLLSSFPNLIVRLGAIRMLLFLRLFNCLHEAAETLNRALRLGIEIEAKNLDRGVSVSELCSFPSFSSTLFPEKDHCETKLASYCVEWVLNLLHRDRNGQGFSGFIHHSMQGQAYRNSLESVPIACAYGNSRQSVSVCKTVVKDLS</sequence>
<dbReference type="EMBL" id="CP136894">
    <property type="protein sequence ID" value="WOL08313.1"/>
    <property type="molecule type" value="Genomic_DNA"/>
</dbReference>
<proteinExistence type="predicted"/>
<accession>A0AAQ3KGE4</accession>
<gene>
    <name evidence="1" type="ORF">Cni_G17066</name>
</gene>
<reference evidence="1 2" key="1">
    <citation type="submission" date="2023-10" db="EMBL/GenBank/DDBJ databases">
        <title>Chromosome-scale genome assembly provides insights into flower coloration mechanisms of Canna indica.</title>
        <authorList>
            <person name="Li C."/>
        </authorList>
    </citation>
    <scope>NUCLEOTIDE SEQUENCE [LARGE SCALE GENOMIC DNA]</scope>
    <source>
        <tissue evidence="1">Flower</tissue>
    </source>
</reference>
<name>A0AAQ3KGE4_9LILI</name>
<protein>
    <submittedName>
        <fullName evidence="1">Uncharacterized protein</fullName>
    </submittedName>
</protein>
<organism evidence="1 2">
    <name type="scientific">Canna indica</name>
    <name type="common">Indian-shot</name>
    <dbReference type="NCBI Taxonomy" id="4628"/>
    <lineage>
        <taxon>Eukaryota</taxon>
        <taxon>Viridiplantae</taxon>
        <taxon>Streptophyta</taxon>
        <taxon>Embryophyta</taxon>
        <taxon>Tracheophyta</taxon>
        <taxon>Spermatophyta</taxon>
        <taxon>Magnoliopsida</taxon>
        <taxon>Liliopsida</taxon>
        <taxon>Zingiberales</taxon>
        <taxon>Cannaceae</taxon>
        <taxon>Canna</taxon>
    </lineage>
</organism>
<evidence type="ECO:0000313" key="1">
    <source>
        <dbReference type="EMBL" id="WOL08313.1"/>
    </source>
</evidence>
<evidence type="ECO:0000313" key="2">
    <source>
        <dbReference type="Proteomes" id="UP001327560"/>
    </source>
</evidence>
<keyword evidence="2" id="KW-1185">Reference proteome</keyword>
<dbReference type="AlphaFoldDB" id="A0AAQ3KGE4"/>